<keyword evidence="1" id="KW-0472">Membrane</keyword>
<feature type="transmembrane region" description="Helical" evidence="1">
    <location>
        <begin position="97"/>
        <end position="118"/>
    </location>
</feature>
<feature type="transmembrane region" description="Helical" evidence="1">
    <location>
        <begin position="66"/>
        <end position="85"/>
    </location>
</feature>
<comment type="caution">
    <text evidence="2">The sequence shown here is derived from an EMBL/GenBank/DDBJ whole genome shotgun (WGS) entry which is preliminary data.</text>
</comment>
<organism evidence="2 3">
    <name type="scientific">Metabacillus endolithicus</name>
    <dbReference type="NCBI Taxonomy" id="1535204"/>
    <lineage>
        <taxon>Bacteria</taxon>
        <taxon>Bacillati</taxon>
        <taxon>Bacillota</taxon>
        <taxon>Bacilli</taxon>
        <taxon>Bacillales</taxon>
        <taxon>Bacillaceae</taxon>
        <taxon>Metabacillus</taxon>
    </lineage>
</organism>
<keyword evidence="1" id="KW-1133">Transmembrane helix</keyword>
<evidence type="ECO:0008006" key="4">
    <source>
        <dbReference type="Google" id="ProtNLM"/>
    </source>
</evidence>
<gene>
    <name evidence="2" type="ORF">ACFSKK_06375</name>
</gene>
<dbReference type="EMBL" id="JBHUIK010000001">
    <property type="protein sequence ID" value="MFD2213316.1"/>
    <property type="molecule type" value="Genomic_DNA"/>
</dbReference>
<feature type="transmembrane region" description="Helical" evidence="1">
    <location>
        <begin position="223"/>
        <end position="241"/>
    </location>
</feature>
<feature type="transmembrane region" description="Helical" evidence="1">
    <location>
        <begin position="196"/>
        <end position="217"/>
    </location>
</feature>
<sequence length="353" mass="40916">MHAISKKSLISFFILLSLIITANTMLYRVEFVKPLPNGVALGSLFDFIIVIPLLAYFFIIRKRYSLKYLLPVALAGYGVAYLVVPNGLLSSYSFVKYLLFAGEAALLLLELYIVYKLITKIPAILKRVKTHQTEIPTLQYRIEQSIYHELKPSRFLNIIVSELSMFYFSLCTWRKKSLTIRNNQEMFTYHKKSSSLALNIMLIHALILESVGFHFLLHSWNEVVAIISLVLNVYTLFFLLAEINAIRLTPFIITDRLVSLQIGLGKQLIVPLEEIKSIDYYDGPEKLSKEESKKVFDAVLPDFMKEKPIFEIEFTCEQEAKFMYGFKRKVKKVHLSPDEPERFYQALIRKIED</sequence>
<keyword evidence="3" id="KW-1185">Reference proteome</keyword>
<protein>
    <recommendedName>
        <fullName evidence="4">Beta-carotene 15,15'-monooxygenase</fullName>
    </recommendedName>
</protein>
<feature type="transmembrane region" description="Helical" evidence="1">
    <location>
        <begin position="38"/>
        <end position="59"/>
    </location>
</feature>
<dbReference type="Proteomes" id="UP001597318">
    <property type="component" value="Unassembled WGS sequence"/>
</dbReference>
<keyword evidence="1" id="KW-0812">Transmembrane</keyword>
<proteinExistence type="predicted"/>
<dbReference type="RefSeq" id="WP_247341101.1">
    <property type="nucleotide sequence ID" value="NZ_CP095550.1"/>
</dbReference>
<evidence type="ECO:0000313" key="3">
    <source>
        <dbReference type="Proteomes" id="UP001597318"/>
    </source>
</evidence>
<reference evidence="3" key="1">
    <citation type="journal article" date="2019" name="Int. J. Syst. Evol. Microbiol.">
        <title>The Global Catalogue of Microorganisms (GCM) 10K type strain sequencing project: providing services to taxonomists for standard genome sequencing and annotation.</title>
        <authorList>
            <consortium name="The Broad Institute Genomics Platform"/>
            <consortium name="The Broad Institute Genome Sequencing Center for Infectious Disease"/>
            <person name="Wu L."/>
            <person name="Ma J."/>
        </authorList>
    </citation>
    <scope>NUCLEOTIDE SEQUENCE [LARGE SCALE GENOMIC DNA]</scope>
    <source>
        <strain evidence="3">CGMCC 1.15474</strain>
    </source>
</reference>
<evidence type="ECO:0000313" key="2">
    <source>
        <dbReference type="EMBL" id="MFD2213316.1"/>
    </source>
</evidence>
<accession>A0ABW5BUP5</accession>
<name>A0ABW5BUP5_9BACI</name>
<evidence type="ECO:0000256" key="1">
    <source>
        <dbReference type="SAM" id="Phobius"/>
    </source>
</evidence>